<keyword evidence="4 10" id="KW-0812">Transmembrane</keyword>
<evidence type="ECO:0000256" key="3">
    <source>
        <dbReference type="ARBA" id="ARBA00022500"/>
    </source>
</evidence>
<evidence type="ECO:0000256" key="1">
    <source>
        <dbReference type="ARBA" id="ARBA00004651"/>
    </source>
</evidence>
<keyword evidence="2" id="KW-1003">Cell membrane</keyword>
<dbReference type="SUPFAM" id="SSF58104">
    <property type="entry name" value="Methyl-accepting chemotaxis protein (MCP) signaling domain"/>
    <property type="match status" value="1"/>
</dbReference>
<evidence type="ECO:0000256" key="8">
    <source>
        <dbReference type="PROSITE-ProRule" id="PRU00284"/>
    </source>
</evidence>
<dbReference type="InterPro" id="IPR004089">
    <property type="entry name" value="MCPsignal_dom"/>
</dbReference>
<dbReference type="EMBL" id="BAABYW010000001">
    <property type="protein sequence ID" value="GAA6407220.1"/>
    <property type="molecule type" value="Genomic_DNA"/>
</dbReference>
<dbReference type="Pfam" id="PF18947">
    <property type="entry name" value="HAMP_2"/>
    <property type="match status" value="1"/>
</dbReference>
<evidence type="ECO:0000256" key="6">
    <source>
        <dbReference type="ARBA" id="ARBA00023136"/>
    </source>
</evidence>
<evidence type="ECO:0000256" key="5">
    <source>
        <dbReference type="ARBA" id="ARBA00022989"/>
    </source>
</evidence>
<dbReference type="CDD" id="cd11386">
    <property type="entry name" value="MCP_signal"/>
    <property type="match status" value="1"/>
</dbReference>
<dbReference type="Gene3D" id="6.10.340.10">
    <property type="match status" value="1"/>
</dbReference>
<evidence type="ECO:0000313" key="13">
    <source>
        <dbReference type="EMBL" id="GAA6407220.1"/>
    </source>
</evidence>
<feature type="transmembrane region" description="Helical" evidence="10">
    <location>
        <begin position="313"/>
        <end position="336"/>
    </location>
</feature>
<dbReference type="SMART" id="SM00304">
    <property type="entry name" value="HAMP"/>
    <property type="match status" value="1"/>
</dbReference>
<gene>
    <name evidence="13" type="ORF">K040078D81_13370</name>
</gene>
<evidence type="ECO:0000256" key="4">
    <source>
        <dbReference type="ARBA" id="ARBA00022692"/>
    </source>
</evidence>
<dbReference type="CDD" id="cd12912">
    <property type="entry name" value="PDC2_MCP_like"/>
    <property type="match status" value="1"/>
</dbReference>
<feature type="domain" description="HAMP" evidence="12">
    <location>
        <begin position="337"/>
        <end position="389"/>
    </location>
</feature>
<evidence type="ECO:0000256" key="9">
    <source>
        <dbReference type="SAM" id="MobiDB-lite"/>
    </source>
</evidence>
<feature type="transmembrane region" description="Helical" evidence="10">
    <location>
        <begin position="29"/>
        <end position="53"/>
    </location>
</feature>
<feature type="region of interest" description="Disordered" evidence="9">
    <location>
        <begin position="484"/>
        <end position="507"/>
    </location>
</feature>
<dbReference type="InterPro" id="IPR033479">
    <property type="entry name" value="dCache_1"/>
</dbReference>
<dbReference type="Pfam" id="PF00015">
    <property type="entry name" value="MCPsignal"/>
    <property type="match status" value="1"/>
</dbReference>
<accession>A0ABQ0B6Z9</accession>
<dbReference type="Gene3D" id="3.30.450.20">
    <property type="entry name" value="PAS domain"/>
    <property type="match status" value="1"/>
</dbReference>
<name>A0ABQ0B6Z9_9FIRM</name>
<organism evidence="13 14">
    <name type="scientific">Blautia hominis</name>
    <dbReference type="NCBI Taxonomy" id="2025493"/>
    <lineage>
        <taxon>Bacteria</taxon>
        <taxon>Bacillati</taxon>
        <taxon>Bacillota</taxon>
        <taxon>Clostridia</taxon>
        <taxon>Lachnospirales</taxon>
        <taxon>Lachnospiraceae</taxon>
        <taxon>Blautia</taxon>
    </lineage>
</organism>
<keyword evidence="3" id="KW-0145">Chemotaxis</keyword>
<dbReference type="SUPFAM" id="SSF103190">
    <property type="entry name" value="Sensory domain-like"/>
    <property type="match status" value="1"/>
</dbReference>
<dbReference type="InterPro" id="IPR051310">
    <property type="entry name" value="MCP_chemotaxis"/>
</dbReference>
<dbReference type="RefSeq" id="WP_331482007.1">
    <property type="nucleotide sequence ID" value="NZ_BAABYW010000001.1"/>
</dbReference>
<feature type="domain" description="Methyl-accepting transducer" evidence="11">
    <location>
        <begin position="439"/>
        <end position="668"/>
    </location>
</feature>
<reference evidence="13 14" key="1">
    <citation type="submission" date="2024-04" db="EMBL/GenBank/DDBJ databases">
        <title>Defined microbial consortia suppress multidrug-resistant proinflammatory Enterobacteriaceae via ecological control.</title>
        <authorList>
            <person name="Furuichi M."/>
            <person name="Kawaguchi T."/>
            <person name="Pust M."/>
            <person name="Yasuma K."/>
            <person name="Plichta D."/>
            <person name="Hasegawa N."/>
            <person name="Ohya T."/>
            <person name="Bhattarai S."/>
            <person name="Sasajima S."/>
            <person name="Aoto Y."/>
            <person name="Tuganbaev T."/>
            <person name="Yaginuma M."/>
            <person name="Ueda M."/>
            <person name="Okahashi N."/>
            <person name="Amafuji K."/>
            <person name="Kiridooshi Y."/>
            <person name="Sugita K."/>
            <person name="Strazar M."/>
            <person name="Skelly A."/>
            <person name="Suda W."/>
            <person name="Hattori M."/>
            <person name="Nakamoto N."/>
            <person name="Caballero S."/>
            <person name="Norman J."/>
            <person name="Olle B."/>
            <person name="Tanoue T."/>
            <person name="Arita M."/>
            <person name="Bucci V."/>
            <person name="Atarashi K."/>
            <person name="Xavier R."/>
            <person name="Honda K."/>
        </authorList>
    </citation>
    <scope>NUCLEOTIDE SEQUENCE [LARGE SCALE GENOMIC DNA]</scope>
    <source>
        <strain evidence="14">k04-0078-D8-1</strain>
    </source>
</reference>
<evidence type="ECO:0000259" key="11">
    <source>
        <dbReference type="PROSITE" id="PS50111"/>
    </source>
</evidence>
<proteinExistence type="inferred from homology"/>
<dbReference type="PROSITE" id="PS50111">
    <property type="entry name" value="CHEMOTAXIS_TRANSDUC_2"/>
    <property type="match status" value="1"/>
</dbReference>
<protein>
    <recommendedName>
        <fullName evidence="15">Methyl-accepting chemotaxis protein</fullName>
    </recommendedName>
</protein>
<dbReference type="InterPro" id="IPR029151">
    <property type="entry name" value="Sensor-like_sf"/>
</dbReference>
<dbReference type="Proteomes" id="UP001600943">
    <property type="component" value="Unassembled WGS sequence"/>
</dbReference>
<evidence type="ECO:0000256" key="2">
    <source>
        <dbReference type="ARBA" id="ARBA00022475"/>
    </source>
</evidence>
<evidence type="ECO:0000259" key="12">
    <source>
        <dbReference type="PROSITE" id="PS50885"/>
    </source>
</evidence>
<evidence type="ECO:0000313" key="14">
    <source>
        <dbReference type="Proteomes" id="UP001600943"/>
    </source>
</evidence>
<dbReference type="SMART" id="SM00283">
    <property type="entry name" value="MA"/>
    <property type="match status" value="1"/>
</dbReference>
<evidence type="ECO:0000256" key="7">
    <source>
        <dbReference type="ARBA" id="ARBA00029447"/>
    </source>
</evidence>
<comment type="similarity">
    <text evidence="7">Belongs to the methyl-accepting chemotaxis (MCP) protein family.</text>
</comment>
<sequence length="686" mass="74866">MDMEKNTERSKAHTENREGKRKGSIVWKLSFNLLVVLIPALVIMIAAACVVASQSISQLNNKLLDVQTDYAISIVDDFFKGKIAAASMYENDGMLIRYFNSVENVDDIEKYGEKESLTRELSEVLERMSGEKVMQVWVADEKTDNYLFSSGDTGKAGMADLEWYEMVMESREPIVSDPYQDAFSGETVISVVAPVFSDEGSDIIGFFGLDVTMDSLSELLTGIKVGENGYMELLSNCSVYIYSNDKTSVNRNVDELDITEDYKKKVRENYNGTYSFAYRGIDYTAIFRNSQTTKWLAIATLPVSEMNATRSHLILLMAVLSVLILLLLIIVIVAVLRRMMQPLAEISSQMEHFAKGRLDVDIEIQRDDEIGRLAGSIRRTISSLKDMISDVSYILGEISNGNLDVEMKGSYMGDFVHIKEALEQITTALNATLGQISNAAEQVSSGSSLVSDGAQSLAQGASEQAGTVEELASGIHEISEQITSNAANSENASKRASAVGREAVESNSRMQEMLTAMEDIRRSSQKIGDILKAIEDIAFQTNILALNASVEAARAGEAGRGFSVVAGEVRNLASKSAEAAKNTTELIHNSLNAVEHGTKIADDTARSLQNVMRGAGEVAEALNEISKASSGQAHYVEQVTRGIEQISNVVQDNSATAEESAAASEELSAQAILLKDQIGKFHIKEN</sequence>
<dbReference type="InterPro" id="IPR003660">
    <property type="entry name" value="HAMP_dom"/>
</dbReference>
<keyword evidence="6 10" id="KW-0472">Membrane</keyword>
<dbReference type="PROSITE" id="PS50885">
    <property type="entry name" value="HAMP"/>
    <property type="match status" value="1"/>
</dbReference>
<keyword evidence="14" id="KW-1185">Reference proteome</keyword>
<dbReference type="PANTHER" id="PTHR43531">
    <property type="entry name" value="PROTEIN ICFG"/>
    <property type="match status" value="1"/>
</dbReference>
<dbReference type="Pfam" id="PF00672">
    <property type="entry name" value="HAMP"/>
    <property type="match status" value="1"/>
</dbReference>
<evidence type="ECO:0000256" key="10">
    <source>
        <dbReference type="SAM" id="Phobius"/>
    </source>
</evidence>
<dbReference type="Gene3D" id="1.10.287.950">
    <property type="entry name" value="Methyl-accepting chemotaxis protein"/>
    <property type="match status" value="1"/>
</dbReference>
<dbReference type="CDD" id="cd18773">
    <property type="entry name" value="PDC1_HK_sensor"/>
    <property type="match status" value="1"/>
</dbReference>
<evidence type="ECO:0008006" key="15">
    <source>
        <dbReference type="Google" id="ProtNLM"/>
    </source>
</evidence>
<dbReference type="CDD" id="cd06225">
    <property type="entry name" value="HAMP"/>
    <property type="match status" value="1"/>
</dbReference>
<keyword evidence="5 10" id="KW-1133">Transmembrane helix</keyword>
<comment type="caution">
    <text evidence="13">The sequence shown here is derived from an EMBL/GenBank/DDBJ whole genome shotgun (WGS) entry which is preliminary data.</text>
</comment>
<dbReference type="Pfam" id="PF02743">
    <property type="entry name" value="dCache_1"/>
    <property type="match status" value="1"/>
</dbReference>
<keyword evidence="8" id="KW-0807">Transducer</keyword>
<dbReference type="PANTHER" id="PTHR43531:SF11">
    <property type="entry name" value="METHYL-ACCEPTING CHEMOTAXIS PROTEIN 3"/>
    <property type="match status" value="1"/>
</dbReference>
<comment type="subcellular location">
    <subcellularLocation>
        <location evidence="1">Cell membrane</location>
        <topology evidence="1">Multi-pass membrane protein</topology>
    </subcellularLocation>
</comment>